<dbReference type="Proteomes" id="UP000863257">
    <property type="component" value="Unassembled WGS sequence"/>
</dbReference>
<evidence type="ECO:0000256" key="1">
    <source>
        <dbReference type="SAM" id="SignalP"/>
    </source>
</evidence>
<evidence type="ECO:0008006" key="3">
    <source>
        <dbReference type="Google" id="ProtNLM"/>
    </source>
</evidence>
<accession>A0A8H9N1D3</accession>
<dbReference type="AlphaFoldDB" id="A0A8H9N1D3"/>
<feature type="chain" id="PRO_5034032107" description="Porin" evidence="1">
    <location>
        <begin position="21"/>
        <end position="301"/>
    </location>
</feature>
<comment type="caution">
    <text evidence="2">The sequence shown here is derived from an EMBL/GenBank/DDBJ whole genome shotgun (WGS) entry which is preliminary data.</text>
</comment>
<reference evidence="2" key="1">
    <citation type="journal article" date="2018" name="Genome Biol.">
        <title>SKESA: strategic k-mer extension for scrupulous assemblies.</title>
        <authorList>
            <person name="Souvorov A."/>
            <person name="Agarwala R."/>
            <person name="Lipman D.J."/>
        </authorList>
    </citation>
    <scope>NUCLEOTIDE SEQUENCE</scope>
    <source>
        <strain evidence="2">BCW_3452</strain>
    </source>
</reference>
<proteinExistence type="predicted"/>
<protein>
    <recommendedName>
        <fullName evidence="3">Porin</fullName>
    </recommendedName>
</protein>
<gene>
    <name evidence="2" type="ORF">I7730_14680</name>
</gene>
<organism evidence="2">
    <name type="scientific">Vibrio vulnificus</name>
    <dbReference type="NCBI Taxonomy" id="672"/>
    <lineage>
        <taxon>Bacteria</taxon>
        <taxon>Pseudomonadati</taxon>
        <taxon>Pseudomonadota</taxon>
        <taxon>Gammaproteobacteria</taxon>
        <taxon>Vibrionales</taxon>
        <taxon>Vibrionaceae</taxon>
        <taxon>Vibrio</taxon>
    </lineage>
</organism>
<keyword evidence="1" id="KW-0732">Signal</keyword>
<reference evidence="2" key="2">
    <citation type="submission" date="2019-01" db="EMBL/GenBank/DDBJ databases">
        <authorList>
            <consortium name="NCBI Pathogen Detection Project"/>
        </authorList>
    </citation>
    <scope>NUCLEOTIDE SEQUENCE</scope>
    <source>
        <strain evidence="2">BCW_3452</strain>
    </source>
</reference>
<sequence>MKVRILTLAVFATMSSTTIANELDPLGALTSSLVGDFQIGQQSVNYNFSGEANYLYSFEGFKTGYQNSLLDATFSSSIGSVSIVSGTRVSGDYSGVEGKYNTMVATSLAAGFRNHELTVGYDKHMVNKVFGGFNPLNTDRSYTRNSLGQYLNSFGPYVDYSISVKNIQGVVSYDSDDNYYTSISVFEGSNNLRLSAFNYDDNLSGFVDFRTELKYDVSLMVGVGRVADDTAVILDAHRFVTPHSAAYTKTVSSQGETSTVVGYEHSYRVLSAYVEYEYPWGDNDSQKDKDYMFAAGLKLTF</sequence>
<feature type="signal peptide" evidence="1">
    <location>
        <begin position="1"/>
        <end position="20"/>
    </location>
</feature>
<name>A0A8H9N1D3_VIBVL</name>
<dbReference type="EMBL" id="DACRBY010000017">
    <property type="protein sequence ID" value="HAS8541022.1"/>
    <property type="molecule type" value="Genomic_DNA"/>
</dbReference>
<evidence type="ECO:0000313" key="2">
    <source>
        <dbReference type="EMBL" id="HAS8541022.1"/>
    </source>
</evidence>